<evidence type="ECO:0000313" key="2">
    <source>
        <dbReference type="Proteomes" id="UP000015106"/>
    </source>
</evidence>
<accession>A0A8R7UMI1</accession>
<sequence length="50" mass="5941">MMPETSFSYKNLVYGRKQRAVMNKVQQANWYALKFIPFFLRFPGCGCIPY</sequence>
<protein>
    <submittedName>
        <fullName evidence="1">Uncharacterized protein</fullName>
    </submittedName>
</protein>
<reference evidence="1" key="3">
    <citation type="submission" date="2022-06" db="UniProtKB">
        <authorList>
            <consortium name="EnsemblPlants"/>
        </authorList>
    </citation>
    <scope>IDENTIFICATION</scope>
</reference>
<name>A0A8R7UMI1_TRIUA</name>
<reference evidence="1" key="2">
    <citation type="submission" date="2018-03" db="EMBL/GenBank/DDBJ databases">
        <title>The Triticum urartu genome reveals the dynamic nature of wheat genome evolution.</title>
        <authorList>
            <person name="Ling H."/>
            <person name="Ma B."/>
            <person name="Shi X."/>
            <person name="Liu H."/>
            <person name="Dong L."/>
            <person name="Sun H."/>
            <person name="Cao Y."/>
            <person name="Gao Q."/>
            <person name="Zheng S."/>
            <person name="Li Y."/>
            <person name="Yu Y."/>
            <person name="Du H."/>
            <person name="Qi M."/>
            <person name="Li Y."/>
            <person name="Yu H."/>
            <person name="Cui Y."/>
            <person name="Wang N."/>
            <person name="Chen C."/>
            <person name="Wu H."/>
            <person name="Zhao Y."/>
            <person name="Zhang J."/>
            <person name="Li Y."/>
            <person name="Zhou W."/>
            <person name="Zhang B."/>
            <person name="Hu W."/>
            <person name="Eijk M."/>
            <person name="Tang J."/>
            <person name="Witsenboer H."/>
            <person name="Zhao S."/>
            <person name="Li Z."/>
            <person name="Zhang A."/>
            <person name="Wang D."/>
            <person name="Liang C."/>
        </authorList>
    </citation>
    <scope>NUCLEOTIDE SEQUENCE [LARGE SCALE GENOMIC DNA]</scope>
    <source>
        <strain evidence="1">cv. G1812</strain>
    </source>
</reference>
<keyword evidence="2" id="KW-1185">Reference proteome</keyword>
<dbReference type="AlphaFoldDB" id="A0A8R7UMI1"/>
<evidence type="ECO:0000313" key="1">
    <source>
        <dbReference type="EnsemblPlants" id="TuG1812G0600000164.01.T01"/>
    </source>
</evidence>
<reference evidence="2" key="1">
    <citation type="journal article" date="2013" name="Nature">
        <title>Draft genome of the wheat A-genome progenitor Triticum urartu.</title>
        <authorList>
            <person name="Ling H.Q."/>
            <person name="Zhao S."/>
            <person name="Liu D."/>
            <person name="Wang J."/>
            <person name="Sun H."/>
            <person name="Zhang C."/>
            <person name="Fan H."/>
            <person name="Li D."/>
            <person name="Dong L."/>
            <person name="Tao Y."/>
            <person name="Gao C."/>
            <person name="Wu H."/>
            <person name="Li Y."/>
            <person name="Cui Y."/>
            <person name="Guo X."/>
            <person name="Zheng S."/>
            <person name="Wang B."/>
            <person name="Yu K."/>
            <person name="Liang Q."/>
            <person name="Yang W."/>
            <person name="Lou X."/>
            <person name="Chen J."/>
            <person name="Feng M."/>
            <person name="Jian J."/>
            <person name="Zhang X."/>
            <person name="Luo G."/>
            <person name="Jiang Y."/>
            <person name="Liu J."/>
            <person name="Wang Z."/>
            <person name="Sha Y."/>
            <person name="Zhang B."/>
            <person name="Wu H."/>
            <person name="Tang D."/>
            <person name="Shen Q."/>
            <person name="Xue P."/>
            <person name="Zou S."/>
            <person name="Wang X."/>
            <person name="Liu X."/>
            <person name="Wang F."/>
            <person name="Yang Y."/>
            <person name="An X."/>
            <person name="Dong Z."/>
            <person name="Zhang K."/>
            <person name="Zhang X."/>
            <person name="Luo M.C."/>
            <person name="Dvorak J."/>
            <person name="Tong Y."/>
            <person name="Wang J."/>
            <person name="Yang H."/>
            <person name="Li Z."/>
            <person name="Wang D."/>
            <person name="Zhang A."/>
            <person name="Wang J."/>
        </authorList>
    </citation>
    <scope>NUCLEOTIDE SEQUENCE</scope>
    <source>
        <strain evidence="2">cv. G1812</strain>
    </source>
</reference>
<proteinExistence type="predicted"/>
<dbReference type="EnsemblPlants" id="TuG1812G0600000164.01.T01">
    <property type="protein sequence ID" value="TuG1812G0600000164.01.T01"/>
    <property type="gene ID" value="TuG1812G0600000164.01"/>
</dbReference>
<dbReference type="Proteomes" id="UP000015106">
    <property type="component" value="Chromosome 6"/>
</dbReference>
<organism evidence="1 2">
    <name type="scientific">Triticum urartu</name>
    <name type="common">Red wild einkorn</name>
    <name type="synonym">Crithodium urartu</name>
    <dbReference type="NCBI Taxonomy" id="4572"/>
    <lineage>
        <taxon>Eukaryota</taxon>
        <taxon>Viridiplantae</taxon>
        <taxon>Streptophyta</taxon>
        <taxon>Embryophyta</taxon>
        <taxon>Tracheophyta</taxon>
        <taxon>Spermatophyta</taxon>
        <taxon>Magnoliopsida</taxon>
        <taxon>Liliopsida</taxon>
        <taxon>Poales</taxon>
        <taxon>Poaceae</taxon>
        <taxon>BOP clade</taxon>
        <taxon>Pooideae</taxon>
        <taxon>Triticodae</taxon>
        <taxon>Triticeae</taxon>
        <taxon>Triticinae</taxon>
        <taxon>Triticum</taxon>
    </lineage>
</organism>
<dbReference type="Gramene" id="TuG1812G0600000164.01.T01">
    <property type="protein sequence ID" value="TuG1812G0600000164.01.T01"/>
    <property type="gene ID" value="TuG1812G0600000164.01"/>
</dbReference>